<comment type="similarity">
    <text evidence="1">Belongs to the LDH2/MDH2 oxidoreductase family.</text>
</comment>
<accession>A0A853FCR7</accession>
<gene>
    <name evidence="3" type="ORF">H0A68_11260</name>
</gene>
<evidence type="ECO:0000256" key="2">
    <source>
        <dbReference type="ARBA" id="ARBA00023002"/>
    </source>
</evidence>
<dbReference type="InterPro" id="IPR043144">
    <property type="entry name" value="Mal/L-sulf/L-lact_DH-like_ah"/>
</dbReference>
<comment type="caution">
    <text evidence="3">The sequence shown here is derived from an EMBL/GenBank/DDBJ whole genome shotgun (WGS) entry which is preliminary data.</text>
</comment>
<dbReference type="InterPro" id="IPR036111">
    <property type="entry name" value="Mal/L-sulfo/L-lacto_DH-like_sf"/>
</dbReference>
<dbReference type="EMBL" id="JACCEW010000003">
    <property type="protein sequence ID" value="NYT37452.1"/>
    <property type="molecule type" value="Genomic_DNA"/>
</dbReference>
<evidence type="ECO:0000256" key="1">
    <source>
        <dbReference type="ARBA" id="ARBA00006056"/>
    </source>
</evidence>
<dbReference type="InterPro" id="IPR043143">
    <property type="entry name" value="Mal/L-sulf/L-lact_DH-like_NADP"/>
</dbReference>
<keyword evidence="2" id="KW-0560">Oxidoreductase</keyword>
<dbReference type="PANTHER" id="PTHR11091:SF0">
    <property type="entry name" value="MALATE DEHYDROGENASE"/>
    <property type="match status" value="1"/>
</dbReference>
<dbReference type="GO" id="GO:0016491">
    <property type="term" value="F:oxidoreductase activity"/>
    <property type="evidence" value="ECO:0007669"/>
    <property type="project" value="UniProtKB-KW"/>
</dbReference>
<name>A0A853FCR7_9BURK</name>
<dbReference type="SUPFAM" id="SSF89733">
    <property type="entry name" value="L-sulfolactate dehydrogenase-like"/>
    <property type="match status" value="1"/>
</dbReference>
<reference evidence="3 4" key="1">
    <citation type="submission" date="2020-07" db="EMBL/GenBank/DDBJ databases">
        <title>Taxonomic revisions and descriptions of new bacterial species based on genomic comparisons in the high-G+C-content subgroup of the family Alcaligenaceae.</title>
        <authorList>
            <person name="Szabo A."/>
            <person name="Felfoldi T."/>
        </authorList>
    </citation>
    <scope>NUCLEOTIDE SEQUENCE [LARGE SCALE GENOMIC DNA]</scope>
    <source>
        <strain evidence="3 4">DSM 25264</strain>
    </source>
</reference>
<dbReference type="InterPro" id="IPR003767">
    <property type="entry name" value="Malate/L-lactate_DH-like"/>
</dbReference>
<proteinExistence type="inferred from homology"/>
<evidence type="ECO:0000313" key="4">
    <source>
        <dbReference type="Proteomes" id="UP000580517"/>
    </source>
</evidence>
<dbReference type="OrthoDB" id="924592at2"/>
<keyword evidence="4" id="KW-1185">Reference proteome</keyword>
<dbReference type="Gene3D" id="1.10.1530.10">
    <property type="match status" value="1"/>
</dbReference>
<dbReference type="Pfam" id="PF02615">
    <property type="entry name" value="Ldh_2"/>
    <property type="match status" value="1"/>
</dbReference>
<organism evidence="3 4">
    <name type="scientific">Allopusillimonas soli</name>
    <dbReference type="NCBI Taxonomy" id="659016"/>
    <lineage>
        <taxon>Bacteria</taxon>
        <taxon>Pseudomonadati</taxon>
        <taxon>Pseudomonadota</taxon>
        <taxon>Betaproteobacteria</taxon>
        <taxon>Burkholderiales</taxon>
        <taxon>Alcaligenaceae</taxon>
        <taxon>Allopusillimonas</taxon>
    </lineage>
</organism>
<protein>
    <submittedName>
        <fullName evidence="3">Ldh family oxidoreductase</fullName>
    </submittedName>
</protein>
<dbReference type="RefSeq" id="WP_129969405.1">
    <property type="nucleotide sequence ID" value="NZ_JACCEW010000003.1"/>
</dbReference>
<dbReference type="Gene3D" id="3.30.1370.60">
    <property type="entry name" value="Hypothetical oxidoreductase yiak, domain 2"/>
    <property type="match status" value="1"/>
</dbReference>
<dbReference type="Proteomes" id="UP000580517">
    <property type="component" value="Unassembled WGS sequence"/>
</dbReference>
<sequence length="345" mass="36674">MNATLERLPRDALTELASKALQTYGLKQDDARSTAEVLVLADMFGLHTHGVSRVQSYGERMEIGGINAAARPAIENVAPSISRLDGQNGVGPLVGQAALQEAIRLARTTGLGAVFARASNHFGPISPYAYMAAQQGFASFICSNASTTIAPWGGREARLGNSPLGFGVPNPEGDPFLVDMAMSVVARAKIRNALRSGESIPATWATDKQGRATTDPQMALDGFLMAIGGHKGYGLALVVDLLAGLLSGASFLTHVRSWSAEPEQPQDLGHLFLLIDTARLGTAGWLAGRMRDFFRILHDTPPADPASPVLVPGEIELTKFRQAEAEGVEVEAAALRHIKSRMQKA</sequence>
<dbReference type="PANTHER" id="PTHR11091">
    <property type="entry name" value="OXIDOREDUCTASE-RELATED"/>
    <property type="match status" value="1"/>
</dbReference>
<dbReference type="AlphaFoldDB" id="A0A853FCR7"/>
<evidence type="ECO:0000313" key="3">
    <source>
        <dbReference type="EMBL" id="NYT37452.1"/>
    </source>
</evidence>